<proteinExistence type="predicted"/>
<reference evidence="1" key="1">
    <citation type="submission" date="2018-05" db="EMBL/GenBank/DDBJ databases">
        <authorList>
            <person name="Lanie J.A."/>
            <person name="Ng W.-L."/>
            <person name="Kazmierczak K.M."/>
            <person name="Andrzejewski T.M."/>
            <person name="Davidsen T.M."/>
            <person name="Wayne K.J."/>
            <person name="Tettelin H."/>
            <person name="Glass J.I."/>
            <person name="Rusch D."/>
            <person name="Podicherti R."/>
            <person name="Tsui H.-C.T."/>
            <person name="Winkler M.E."/>
        </authorList>
    </citation>
    <scope>NUCLEOTIDE SEQUENCE</scope>
</reference>
<protein>
    <submittedName>
        <fullName evidence="1">Uncharacterized protein</fullName>
    </submittedName>
</protein>
<accession>A0A382D2B2</accession>
<dbReference type="EMBL" id="UINC01036963">
    <property type="protein sequence ID" value="SVB31723.1"/>
    <property type="molecule type" value="Genomic_DNA"/>
</dbReference>
<organism evidence="1">
    <name type="scientific">marine metagenome</name>
    <dbReference type="NCBI Taxonomy" id="408172"/>
    <lineage>
        <taxon>unclassified sequences</taxon>
        <taxon>metagenomes</taxon>
        <taxon>ecological metagenomes</taxon>
    </lineage>
</organism>
<evidence type="ECO:0000313" key="1">
    <source>
        <dbReference type="EMBL" id="SVB31723.1"/>
    </source>
</evidence>
<name>A0A382D2B2_9ZZZZ</name>
<gene>
    <name evidence="1" type="ORF">METZ01_LOCUS184577</name>
</gene>
<sequence>MKKFFYFLLVLFLLILGVTFTIHNPQDVSLE</sequence>
<feature type="non-terminal residue" evidence="1">
    <location>
        <position position="31"/>
    </location>
</feature>
<dbReference type="AlphaFoldDB" id="A0A382D2B2"/>